<feature type="non-terminal residue" evidence="1">
    <location>
        <position position="225"/>
    </location>
</feature>
<dbReference type="EMBL" id="CAJVPZ010011572">
    <property type="protein sequence ID" value="CAG8631369.1"/>
    <property type="molecule type" value="Genomic_DNA"/>
</dbReference>
<dbReference type="OrthoDB" id="494673at2759"/>
<proteinExistence type="predicted"/>
<evidence type="ECO:0000313" key="2">
    <source>
        <dbReference type="Proteomes" id="UP000789396"/>
    </source>
</evidence>
<protein>
    <submittedName>
        <fullName evidence="1">8603_t:CDS:1</fullName>
    </submittedName>
</protein>
<sequence>PGAVRITLQAPPNFTTPSYCIGGTYPCVFWSADATGVAFFTTRVSSINYAPPPGCDFLKAQSPSDPCFFDPKAPNVRNTTLVPMSFIGDIEDYTVMIEHSVRGRITSIAIRNGLLEGKLMSHDGKEIRTITNATRMALNKNADGDIFTVKELLDAAGANLDAKKDQGEVYRTSGIVIVIVIEYKNNREDITYKYIPQVIDGNEYKTVERIYNGTSGSITLVDRHG</sequence>
<evidence type="ECO:0000313" key="1">
    <source>
        <dbReference type="EMBL" id="CAG8631369.1"/>
    </source>
</evidence>
<dbReference type="AlphaFoldDB" id="A0A9N9DCL9"/>
<comment type="caution">
    <text evidence="1">The sequence shown here is derived from an EMBL/GenBank/DDBJ whole genome shotgun (WGS) entry which is preliminary data.</text>
</comment>
<gene>
    <name evidence="1" type="ORF">RFULGI_LOCUS7730</name>
</gene>
<name>A0A9N9DCL9_9GLOM</name>
<reference evidence="1" key="1">
    <citation type="submission" date="2021-06" db="EMBL/GenBank/DDBJ databases">
        <authorList>
            <person name="Kallberg Y."/>
            <person name="Tangrot J."/>
            <person name="Rosling A."/>
        </authorList>
    </citation>
    <scope>NUCLEOTIDE SEQUENCE</scope>
    <source>
        <strain evidence="1">IN212</strain>
    </source>
</reference>
<keyword evidence="2" id="KW-1185">Reference proteome</keyword>
<dbReference type="Proteomes" id="UP000789396">
    <property type="component" value="Unassembled WGS sequence"/>
</dbReference>
<organism evidence="1 2">
    <name type="scientific">Racocetra fulgida</name>
    <dbReference type="NCBI Taxonomy" id="60492"/>
    <lineage>
        <taxon>Eukaryota</taxon>
        <taxon>Fungi</taxon>
        <taxon>Fungi incertae sedis</taxon>
        <taxon>Mucoromycota</taxon>
        <taxon>Glomeromycotina</taxon>
        <taxon>Glomeromycetes</taxon>
        <taxon>Diversisporales</taxon>
        <taxon>Gigasporaceae</taxon>
        <taxon>Racocetra</taxon>
    </lineage>
</organism>
<accession>A0A9N9DCL9</accession>